<name>A0ABT3TIK3_9GAMM</name>
<dbReference type="Gene3D" id="3.60.15.10">
    <property type="entry name" value="Ribonuclease Z/Hydroxyacylglutathione hydrolase-like"/>
    <property type="match status" value="1"/>
</dbReference>
<dbReference type="InterPro" id="IPR001279">
    <property type="entry name" value="Metallo-B-lactamas"/>
</dbReference>
<dbReference type="PANTHER" id="PTHR47619">
    <property type="entry name" value="METALLO-HYDROLASE YYCJ-RELATED"/>
    <property type="match status" value="1"/>
</dbReference>
<dbReference type="InterPro" id="IPR052533">
    <property type="entry name" value="WalJ/YycJ-like"/>
</dbReference>
<feature type="domain" description="Metallo-beta-lactamase" evidence="1">
    <location>
        <begin position="11"/>
        <end position="177"/>
    </location>
</feature>
<dbReference type="RefSeq" id="WP_279246190.1">
    <property type="nucleotide sequence ID" value="NZ_SHNN01000003.1"/>
</dbReference>
<evidence type="ECO:0000313" key="3">
    <source>
        <dbReference type="Proteomes" id="UP001143362"/>
    </source>
</evidence>
<sequence>MRIASLGSGSRGNGTLVKFEDSLVLIDCGFSLKETERRLDRHGVSAQQLDAIVVTHEHSDHCSGVGRLSRRYQIPVYMSHGTYVSERCSDVHEYRMVCSEKPFMVGELELTPVAVPHDAREPCQFVIAAGGLRFGLLTDLGSVSALVRQYFSGLHGLLLEANHDTELLQAGSYPPSLKRRVAGDWGHLNNHQAGHFLGTIDHEHLQHVVIAHISEKNNHPSAVLAALEPHFGRSEELLWANQEEGFDWISLH</sequence>
<dbReference type="PANTHER" id="PTHR47619:SF1">
    <property type="entry name" value="EXODEOXYRIBONUCLEASE WALJ"/>
    <property type="match status" value="1"/>
</dbReference>
<reference evidence="2" key="1">
    <citation type="submission" date="2019-02" db="EMBL/GenBank/DDBJ databases">
        <authorList>
            <person name="Li S.-H."/>
        </authorList>
    </citation>
    <scope>NUCLEOTIDE SEQUENCE</scope>
    <source>
        <strain evidence="2">IMCC14734</strain>
    </source>
</reference>
<dbReference type="Pfam" id="PF12706">
    <property type="entry name" value="Lactamase_B_2"/>
    <property type="match status" value="1"/>
</dbReference>
<dbReference type="Proteomes" id="UP001143362">
    <property type="component" value="Unassembled WGS sequence"/>
</dbReference>
<gene>
    <name evidence="2" type="ORF">EYC98_14980</name>
</gene>
<dbReference type="SMART" id="SM00849">
    <property type="entry name" value="Lactamase_B"/>
    <property type="match status" value="1"/>
</dbReference>
<dbReference type="InterPro" id="IPR036866">
    <property type="entry name" value="RibonucZ/Hydroxyglut_hydro"/>
</dbReference>
<dbReference type="SUPFAM" id="SSF56281">
    <property type="entry name" value="Metallo-hydrolase/oxidoreductase"/>
    <property type="match status" value="1"/>
</dbReference>
<comment type="caution">
    <text evidence="2">The sequence shown here is derived from an EMBL/GenBank/DDBJ whole genome shotgun (WGS) entry which is preliminary data.</text>
</comment>
<evidence type="ECO:0000313" key="2">
    <source>
        <dbReference type="EMBL" id="MCX2982163.1"/>
    </source>
</evidence>
<accession>A0ABT3TIK3</accession>
<dbReference type="EMBL" id="SHNN01000003">
    <property type="protein sequence ID" value="MCX2982163.1"/>
    <property type="molecule type" value="Genomic_DNA"/>
</dbReference>
<protein>
    <submittedName>
        <fullName evidence="2">MBL fold metallo-hydrolase</fullName>
    </submittedName>
</protein>
<keyword evidence="3" id="KW-1185">Reference proteome</keyword>
<evidence type="ECO:0000259" key="1">
    <source>
        <dbReference type="SMART" id="SM00849"/>
    </source>
</evidence>
<proteinExistence type="predicted"/>
<organism evidence="2 3">
    <name type="scientific">Candidatus Litorirhabdus singularis</name>
    <dbReference type="NCBI Taxonomy" id="2518993"/>
    <lineage>
        <taxon>Bacteria</taxon>
        <taxon>Pseudomonadati</taxon>
        <taxon>Pseudomonadota</taxon>
        <taxon>Gammaproteobacteria</taxon>
        <taxon>Cellvibrionales</taxon>
        <taxon>Halieaceae</taxon>
        <taxon>Candidatus Litorirhabdus</taxon>
    </lineage>
</organism>